<sequence>MHILRYWILFMVTTCPVSFGNVCGKGCLVMWCPAVAEPEYNQYIDLTASDPDDPYPCAKLWCPAVTQVRFNNYICLLQPDPDLLPTTTTTTTTTTTKKPEEPPTTPEATQEDQKPKVQIPPKRDEVQVGLRVPWVGYSSTDCWYSDGKRKPDGTPCLITPNREDLGYGNPCYHGVCKKGRCGYAIYSRCATM</sequence>
<evidence type="ECO:0000256" key="2">
    <source>
        <dbReference type="SAM" id="SignalP"/>
    </source>
</evidence>
<keyword evidence="2" id="KW-0732">Signal</keyword>
<accession>A0A224YBY6</accession>
<feature type="compositionally biased region" description="Low complexity" evidence="1">
    <location>
        <begin position="86"/>
        <end position="96"/>
    </location>
</feature>
<evidence type="ECO:0000313" key="3">
    <source>
        <dbReference type="EMBL" id="MAA11494.1"/>
    </source>
</evidence>
<evidence type="ECO:0000256" key="1">
    <source>
        <dbReference type="SAM" id="MobiDB-lite"/>
    </source>
</evidence>
<proteinExistence type="predicted"/>
<name>A0A224YBY6_9ACAR</name>
<protein>
    <submittedName>
        <fullName evidence="3">Basic tail secreted protein</fullName>
    </submittedName>
</protein>
<feature type="signal peptide" evidence="2">
    <location>
        <begin position="1"/>
        <end position="20"/>
    </location>
</feature>
<reference evidence="3" key="1">
    <citation type="journal article" date="2017" name="Parasit. Vectors">
        <title>Sialotranscriptomics of Rhipicephalus zambeziensis reveals intricate expression profiles of secretory proteins and suggests tight temporal transcriptional regulation during blood-feeding.</title>
        <authorList>
            <person name="de Castro M.H."/>
            <person name="de Klerk D."/>
            <person name="Pienaar R."/>
            <person name="Rees D.J.G."/>
            <person name="Mans B.J."/>
        </authorList>
    </citation>
    <scope>NUCLEOTIDE SEQUENCE</scope>
    <source>
        <tissue evidence="3">Salivary glands</tissue>
    </source>
</reference>
<dbReference type="AlphaFoldDB" id="A0A224YBY6"/>
<organism evidence="3">
    <name type="scientific">Rhipicephalus zambeziensis</name>
    <dbReference type="NCBI Taxonomy" id="60191"/>
    <lineage>
        <taxon>Eukaryota</taxon>
        <taxon>Metazoa</taxon>
        <taxon>Ecdysozoa</taxon>
        <taxon>Arthropoda</taxon>
        <taxon>Chelicerata</taxon>
        <taxon>Arachnida</taxon>
        <taxon>Acari</taxon>
        <taxon>Parasitiformes</taxon>
        <taxon>Ixodida</taxon>
        <taxon>Ixodoidea</taxon>
        <taxon>Ixodidae</taxon>
        <taxon>Rhipicephalinae</taxon>
        <taxon>Rhipicephalus</taxon>
        <taxon>Rhipicephalus</taxon>
    </lineage>
</organism>
<dbReference type="EMBL" id="GFPF01000348">
    <property type="protein sequence ID" value="MAA11494.1"/>
    <property type="molecule type" value="Transcribed_RNA"/>
</dbReference>
<feature type="region of interest" description="Disordered" evidence="1">
    <location>
        <begin position="86"/>
        <end position="119"/>
    </location>
</feature>
<feature type="chain" id="PRO_5013075916" evidence="2">
    <location>
        <begin position="21"/>
        <end position="192"/>
    </location>
</feature>